<dbReference type="PATRIC" id="fig|1317124.6.peg.26"/>
<name>A0A085U0M6_9RHOB</name>
<gene>
    <name evidence="3" type="ORF">DW2_00155</name>
</gene>
<keyword evidence="4" id="KW-1185">Reference proteome</keyword>
<dbReference type="PANTHER" id="PTHR43649:SF12">
    <property type="entry name" value="DIACETYLCHITOBIOSE BINDING PROTEIN DASA"/>
    <property type="match status" value="1"/>
</dbReference>
<organism evidence="3 4">
    <name type="scientific">Thioclava atlantica</name>
    <dbReference type="NCBI Taxonomy" id="1317124"/>
    <lineage>
        <taxon>Bacteria</taxon>
        <taxon>Pseudomonadati</taxon>
        <taxon>Pseudomonadota</taxon>
        <taxon>Alphaproteobacteria</taxon>
        <taxon>Rhodobacterales</taxon>
        <taxon>Paracoccaceae</taxon>
        <taxon>Thioclava</taxon>
    </lineage>
</organism>
<reference evidence="4" key="1">
    <citation type="submission" date="2013-04" db="EMBL/GenBank/DDBJ databases">
        <title>Thioclava sp. 13D2W-2 Genome Sequencing.</title>
        <authorList>
            <person name="Lai Q."/>
            <person name="Li G."/>
            <person name="Shao Z."/>
        </authorList>
    </citation>
    <scope>NUCLEOTIDE SEQUENCE [LARGE SCALE GENOMIC DNA]</scope>
    <source>
        <strain evidence="4">13D2W-2</strain>
    </source>
</reference>
<dbReference type="GO" id="GO:0042597">
    <property type="term" value="C:periplasmic space"/>
    <property type="evidence" value="ECO:0007669"/>
    <property type="project" value="UniProtKB-SubCell"/>
</dbReference>
<dbReference type="InterPro" id="IPR006059">
    <property type="entry name" value="SBP"/>
</dbReference>
<comment type="similarity">
    <text evidence="2">Belongs to the bacterial solute-binding protein 1 family.</text>
</comment>
<dbReference type="PANTHER" id="PTHR43649">
    <property type="entry name" value="ARABINOSE-BINDING PROTEIN-RELATED"/>
    <property type="match status" value="1"/>
</dbReference>
<dbReference type="Proteomes" id="UP000028607">
    <property type="component" value="Unassembled WGS sequence"/>
</dbReference>
<dbReference type="PROSITE" id="PS51318">
    <property type="entry name" value="TAT"/>
    <property type="match status" value="1"/>
</dbReference>
<evidence type="ECO:0000313" key="3">
    <source>
        <dbReference type="EMBL" id="KFE36523.1"/>
    </source>
</evidence>
<dbReference type="AlphaFoldDB" id="A0A085U0M6"/>
<proteinExistence type="inferred from homology"/>
<reference evidence="3 4" key="2">
    <citation type="journal article" date="2015" name="Antonie Van Leeuwenhoek">
        <title>Thioclava indica sp. nov., isolated from surface seawater of the Indian Ocean.</title>
        <authorList>
            <person name="Liu Y."/>
            <person name="Lai Q."/>
            <person name="Du J."/>
            <person name="Xu H."/>
            <person name="Jiang L."/>
            <person name="Shao Z."/>
        </authorList>
    </citation>
    <scope>NUCLEOTIDE SEQUENCE [LARGE SCALE GENOMIC DNA]</scope>
    <source>
        <strain evidence="3 4">13D2W-2</strain>
    </source>
</reference>
<dbReference type="Gene3D" id="3.40.190.10">
    <property type="entry name" value="Periplasmic binding protein-like II"/>
    <property type="match status" value="2"/>
</dbReference>
<comment type="caution">
    <text evidence="3">The sequence shown here is derived from an EMBL/GenBank/DDBJ whole genome shotgun (WGS) entry which is preliminary data.</text>
</comment>
<dbReference type="STRING" id="1317124.DW2_00155"/>
<comment type="subcellular location">
    <subcellularLocation>
        <location evidence="1">Periplasm</location>
    </subcellularLocation>
</comment>
<protein>
    <submittedName>
        <fullName evidence="3">Sugar ABC transporter periplasmic ligand binding protein</fullName>
    </submittedName>
</protein>
<dbReference type="eggNOG" id="COG1653">
    <property type="taxonomic scope" value="Bacteria"/>
</dbReference>
<dbReference type="Pfam" id="PF01547">
    <property type="entry name" value="SBP_bac_1"/>
    <property type="match status" value="1"/>
</dbReference>
<dbReference type="EMBL" id="AQRC01000001">
    <property type="protein sequence ID" value="KFE36523.1"/>
    <property type="molecule type" value="Genomic_DNA"/>
</dbReference>
<dbReference type="InterPro" id="IPR050490">
    <property type="entry name" value="Bact_solute-bd_prot1"/>
</dbReference>
<evidence type="ECO:0000313" key="4">
    <source>
        <dbReference type="Proteomes" id="UP000028607"/>
    </source>
</evidence>
<accession>A0A085U0M6</accession>
<sequence length="444" mass="48755">MMLKDKTRRLGRRDFLRYSAAGAGALMAPGLVRPAKAATAALTMHTWSAAVDTVQSHLSAFTKETGIPVNYGNSPWAQYREGMVAKFVGDAPLDVMWVSDAWLPEWAEAGWIAPVDEFDNLMQYNVEAEDFCTDSMTYGGRQYGLTYYTDYMAFFYDEAKLKEAGFDAPPSSWDELVEQSLVMKEKGIADYPMMLAMAQESWLIEFISTLVYSHGGRLVDDNGVAVMQDPKEGAVEALSWVVDAVNKHEIVSPACVETGELAGLKAFAAGNHAFAMVAKYRLRMLNDPEQSQIAGHVKQAMMPQGANGSHATVGWMRFHGMSAQAAQDKARAENAAKLIEWFGGKADGAYTFQKLLFLDIGAGFGVKPLFEDPEIRAAYDSYGDVDMIQAQQALARKKDTVTPWFGEWNDTNGSAWQSAILGNVDAAGAVAKSADLWNQLKDSY</sequence>
<dbReference type="SUPFAM" id="SSF53850">
    <property type="entry name" value="Periplasmic binding protein-like II"/>
    <property type="match status" value="1"/>
</dbReference>
<evidence type="ECO:0000256" key="2">
    <source>
        <dbReference type="ARBA" id="ARBA00008520"/>
    </source>
</evidence>
<dbReference type="InterPro" id="IPR006311">
    <property type="entry name" value="TAT_signal"/>
</dbReference>
<evidence type="ECO:0000256" key="1">
    <source>
        <dbReference type="ARBA" id="ARBA00004418"/>
    </source>
</evidence>